<feature type="active site" description="For OMPdecase activity" evidence="9">
    <location>
        <position position="34"/>
    </location>
</feature>
<dbReference type="EMBL" id="MHMA01000014">
    <property type="protein sequence ID" value="OGZ20421.1"/>
    <property type="molecule type" value="Genomic_DNA"/>
</dbReference>
<accession>A0A1G2E574</accession>
<dbReference type="GO" id="GO:0044205">
    <property type="term" value="P:'de novo' UMP biosynthetic process"/>
    <property type="evidence" value="ECO:0007669"/>
    <property type="project" value="UniProtKB-UniPathway"/>
</dbReference>
<feature type="binding site" evidence="10">
    <location>
        <position position="156"/>
    </location>
    <ligand>
        <name>substrate</name>
    </ligand>
</feature>
<dbReference type="InterPro" id="IPR013785">
    <property type="entry name" value="Aldolase_TIM"/>
</dbReference>
<feature type="binding site" evidence="10">
    <location>
        <position position="85"/>
    </location>
    <ligand>
        <name>substrate</name>
    </ligand>
</feature>
<dbReference type="AlphaFoldDB" id="A0A1G2E574"/>
<feature type="active site" description="For OMPdecase activity" evidence="9">
    <location>
        <position position="31"/>
    </location>
</feature>
<feature type="domain" description="Orotidine 5'-phosphate decarboxylase" evidence="12">
    <location>
        <begin position="1"/>
        <end position="192"/>
    </location>
</feature>
<name>A0A1G2E574_9BACT</name>
<dbReference type="InterPro" id="IPR011060">
    <property type="entry name" value="RibuloseP-bd_barrel"/>
</dbReference>
<comment type="function">
    <text evidence="1">Catalyzes the decarboxylation of orotidine 5'-monophosphate (OMP) to uridine 5'-monophosphate (UMP).</text>
</comment>
<dbReference type="EC" id="4.1.1.23" evidence="3 11"/>
<reference evidence="13 14" key="1">
    <citation type="journal article" date="2016" name="Nat. Commun.">
        <title>Thousands of microbial genomes shed light on interconnected biogeochemical processes in an aquifer system.</title>
        <authorList>
            <person name="Anantharaman K."/>
            <person name="Brown C.T."/>
            <person name="Hug L.A."/>
            <person name="Sharon I."/>
            <person name="Castelle C.J."/>
            <person name="Probst A.J."/>
            <person name="Thomas B.C."/>
            <person name="Singh A."/>
            <person name="Wilkins M.J."/>
            <person name="Karaoz U."/>
            <person name="Brodie E.L."/>
            <person name="Williams K.H."/>
            <person name="Hubbard S.S."/>
            <person name="Banfield J.F."/>
        </authorList>
    </citation>
    <scope>NUCLEOTIDE SEQUENCE [LARGE SCALE GENOMIC DNA]</scope>
</reference>
<evidence type="ECO:0000256" key="10">
    <source>
        <dbReference type="PIRSR" id="PIRSR614732-2"/>
    </source>
</evidence>
<protein>
    <recommendedName>
        <fullName evidence="4 11">Orotidine 5'-phosphate decarboxylase</fullName>
        <ecNumber evidence="3 11">4.1.1.23</ecNumber>
    </recommendedName>
</protein>
<evidence type="ECO:0000256" key="1">
    <source>
        <dbReference type="ARBA" id="ARBA00002356"/>
    </source>
</evidence>
<organism evidence="13 14">
    <name type="scientific">Candidatus Nealsonbacteria bacterium RIFCSPHIGHO2_01_FULL_43_31</name>
    <dbReference type="NCBI Taxonomy" id="1801665"/>
    <lineage>
        <taxon>Bacteria</taxon>
        <taxon>Candidatus Nealsoniibacteriota</taxon>
    </lineage>
</organism>
<feature type="binding site" evidence="10">
    <location>
        <position position="177"/>
    </location>
    <ligand>
        <name>substrate</name>
    </ligand>
</feature>
<feature type="active site" description="For OMPdecase activity" evidence="9">
    <location>
        <position position="29"/>
    </location>
</feature>
<evidence type="ECO:0000256" key="5">
    <source>
        <dbReference type="ARBA" id="ARBA00022793"/>
    </source>
</evidence>
<dbReference type="Proteomes" id="UP000178721">
    <property type="component" value="Unassembled WGS sequence"/>
</dbReference>
<comment type="caution">
    <text evidence="13">The sequence shown here is derived from an EMBL/GenBank/DDBJ whole genome shotgun (WGS) entry which is preliminary data.</text>
</comment>
<evidence type="ECO:0000256" key="3">
    <source>
        <dbReference type="ARBA" id="ARBA00012321"/>
    </source>
</evidence>
<evidence type="ECO:0000256" key="2">
    <source>
        <dbReference type="ARBA" id="ARBA00004861"/>
    </source>
</evidence>
<dbReference type="UniPathway" id="UPA00070">
    <property type="reaction ID" value="UER00120"/>
</dbReference>
<sequence>MIKVNSVLRARGYELIEGLHGLGLRVFADLKLIDIPNTMETDGAMLAEVKPELVTVMCCAGIDGMRAVQKAIGGTTEVLGVSVLTSLDEEECQAIFTCSTKAGVLRFARMAQLADLGGLILSSQEAEMLGAKQELVLTLNTPGIRPDWSLVAGDDQKRVMTPGKAIKAGVKRIVVGRPITQAKDPRGAVEKTLQEIEEALKESSTV</sequence>
<evidence type="ECO:0000313" key="14">
    <source>
        <dbReference type="Proteomes" id="UP000178721"/>
    </source>
</evidence>
<evidence type="ECO:0000256" key="4">
    <source>
        <dbReference type="ARBA" id="ARBA00021923"/>
    </source>
</evidence>
<dbReference type="PROSITE" id="PS00156">
    <property type="entry name" value="OMPDECASE"/>
    <property type="match status" value="1"/>
</dbReference>
<comment type="pathway">
    <text evidence="2 11">Pyrimidine metabolism; UMP biosynthesis via de novo pathway; UMP from orotate: step 2/2.</text>
</comment>
<evidence type="ECO:0000256" key="6">
    <source>
        <dbReference type="ARBA" id="ARBA00022975"/>
    </source>
</evidence>
<gene>
    <name evidence="13" type="ORF">A2654_00520</name>
</gene>
<evidence type="ECO:0000256" key="8">
    <source>
        <dbReference type="ARBA" id="ARBA00049157"/>
    </source>
</evidence>
<dbReference type="PANTHER" id="PTHR32119">
    <property type="entry name" value="OROTIDINE 5'-PHOSPHATE DECARBOXYLASE"/>
    <property type="match status" value="1"/>
</dbReference>
<dbReference type="GO" id="GO:0006207">
    <property type="term" value="P:'de novo' pyrimidine nucleobase biosynthetic process"/>
    <property type="evidence" value="ECO:0007669"/>
    <property type="project" value="InterPro"/>
</dbReference>
<keyword evidence="5 11" id="KW-0210">Decarboxylase</keyword>
<keyword evidence="6 11" id="KW-0665">Pyrimidine biosynthesis</keyword>
<dbReference type="InterPro" id="IPR018089">
    <property type="entry name" value="OMPdecase_AS"/>
</dbReference>
<evidence type="ECO:0000256" key="7">
    <source>
        <dbReference type="ARBA" id="ARBA00023239"/>
    </source>
</evidence>
<evidence type="ECO:0000256" key="11">
    <source>
        <dbReference type="RuleBase" id="RU000512"/>
    </source>
</evidence>
<evidence type="ECO:0000259" key="12">
    <source>
        <dbReference type="SMART" id="SM00934"/>
    </source>
</evidence>
<dbReference type="NCBIfam" id="TIGR01740">
    <property type="entry name" value="pyrF"/>
    <property type="match status" value="1"/>
</dbReference>
<feature type="binding site" evidence="10">
    <location>
        <position position="145"/>
    </location>
    <ligand>
        <name>substrate</name>
    </ligand>
</feature>
<dbReference type="Gene3D" id="3.20.20.70">
    <property type="entry name" value="Aldolase class I"/>
    <property type="match status" value="1"/>
</dbReference>
<dbReference type="SUPFAM" id="SSF51366">
    <property type="entry name" value="Ribulose-phoshate binding barrel"/>
    <property type="match status" value="1"/>
</dbReference>
<dbReference type="GO" id="GO:0005829">
    <property type="term" value="C:cytosol"/>
    <property type="evidence" value="ECO:0007669"/>
    <property type="project" value="TreeGrafter"/>
</dbReference>
<feature type="binding site" evidence="10">
    <location>
        <position position="176"/>
    </location>
    <ligand>
        <name>substrate</name>
    </ligand>
</feature>
<dbReference type="InterPro" id="IPR014732">
    <property type="entry name" value="OMPdecase"/>
</dbReference>
<comment type="similarity">
    <text evidence="11">Belongs to the OMP decarboxylase family.</text>
</comment>
<evidence type="ECO:0000313" key="13">
    <source>
        <dbReference type="EMBL" id="OGZ20421.1"/>
    </source>
</evidence>
<keyword evidence="7 11" id="KW-0456">Lyase</keyword>
<dbReference type="CDD" id="cd04725">
    <property type="entry name" value="OMP_decarboxylase_like"/>
    <property type="match status" value="1"/>
</dbReference>
<proteinExistence type="inferred from homology"/>
<dbReference type="InterPro" id="IPR001754">
    <property type="entry name" value="OMPdeCOase_dom"/>
</dbReference>
<dbReference type="Pfam" id="PF00215">
    <property type="entry name" value="OMPdecase"/>
    <property type="match status" value="1"/>
</dbReference>
<dbReference type="GO" id="GO:0004590">
    <property type="term" value="F:orotidine-5'-phosphate decarboxylase activity"/>
    <property type="evidence" value="ECO:0007669"/>
    <property type="project" value="UniProtKB-EC"/>
</dbReference>
<evidence type="ECO:0000256" key="9">
    <source>
        <dbReference type="PIRSR" id="PIRSR614732-1"/>
    </source>
</evidence>
<comment type="catalytic activity">
    <reaction evidence="8 11">
        <text>orotidine 5'-phosphate + H(+) = UMP + CO2</text>
        <dbReference type="Rhea" id="RHEA:11596"/>
        <dbReference type="ChEBI" id="CHEBI:15378"/>
        <dbReference type="ChEBI" id="CHEBI:16526"/>
        <dbReference type="ChEBI" id="CHEBI:57538"/>
        <dbReference type="ChEBI" id="CHEBI:57865"/>
        <dbReference type="EC" id="4.1.1.23"/>
    </reaction>
</comment>
<dbReference type="SMART" id="SM00934">
    <property type="entry name" value="OMPdecase"/>
    <property type="match status" value="1"/>
</dbReference>
<dbReference type="PANTHER" id="PTHR32119:SF2">
    <property type="entry name" value="OROTIDINE 5'-PHOSPHATE DECARBOXYLASE"/>
    <property type="match status" value="1"/>
</dbReference>